<gene>
    <name evidence="1" type="ORF">MJO28_011071</name>
</gene>
<reference evidence="1 2" key="3">
    <citation type="journal article" date="2022" name="Microbiol. Spectr.">
        <title>Folding features and dynamics of 3D genome architecture in plant fungal pathogens.</title>
        <authorList>
            <person name="Xia C."/>
        </authorList>
    </citation>
    <scope>NUCLEOTIDE SEQUENCE [LARGE SCALE GENOMIC DNA]</scope>
    <source>
        <strain evidence="1 2">93-210</strain>
    </source>
</reference>
<protein>
    <submittedName>
        <fullName evidence="1">Uncharacterized protein</fullName>
    </submittedName>
</protein>
<dbReference type="Proteomes" id="UP001060170">
    <property type="component" value="Chromosome 11"/>
</dbReference>
<proteinExistence type="predicted"/>
<reference evidence="2" key="2">
    <citation type="journal article" date="2018" name="Mol. Plant Microbe Interact.">
        <title>Genome sequence resources for the wheat stripe rust pathogen (Puccinia striiformis f. sp. tritici) and the barley stripe rust pathogen (Puccinia striiformis f. sp. hordei).</title>
        <authorList>
            <person name="Xia C."/>
            <person name="Wang M."/>
            <person name="Yin C."/>
            <person name="Cornejo O.E."/>
            <person name="Hulbert S.H."/>
            <person name="Chen X."/>
        </authorList>
    </citation>
    <scope>NUCLEOTIDE SEQUENCE [LARGE SCALE GENOMIC DNA]</scope>
    <source>
        <strain evidence="2">93-210</strain>
    </source>
</reference>
<comment type="caution">
    <text evidence="1">The sequence shown here is derived from an EMBL/GenBank/DDBJ whole genome shotgun (WGS) entry which is preliminary data.</text>
</comment>
<keyword evidence="2" id="KW-1185">Reference proteome</keyword>
<dbReference type="EMBL" id="CM045875">
    <property type="protein sequence ID" value="KAI7943543.1"/>
    <property type="molecule type" value="Genomic_DNA"/>
</dbReference>
<accession>A0ACC0E164</accession>
<sequence length="1084" mass="121473">MSASDSAPKQETSDPTPPSLPATNATIPPHVLMQIAQLLAAQNIPIPSVPPPVTSAPIKPLAPSPSEPHLGNDLADEPLNNNDDLAKEPLNNNDEAPGKDLAEEPLNNDDEVSLASLDDQVHTKTSEVASPPSRLTSHQSTSTEPVELVTSVNDFDYQIGESMDPPPHKRFLSMDDLVEFVRMWAKHHGYGISKGSSHAGKNIYIRCDRGGTYTGKLENLAKRDSSTRKCECAFQVKGSTSQAKGATDQSWHLVVMTGEHNHPASHCPSAHPSHRQLTKEQMEEVRKLSKSNVKTTQILLQLRQSDPETLAVNRTISNALHKIRLEDLAGQTPIAALFTLLKASNWVWEVQTSPTGAIQNLFFAHPGSVHLARIYHHVALLDATYKTNRYQLPLLHVVGQTATNKSFSIGFCFLMYENDKGYLWAVENLRKLVWKAERIPPVFITDRETALRKALSIVFPKSLAHLCGWHLNKNIVTNCKKHFPAAEKKSKSKSKAVADPTKDPWLLFWKYWISTSLSKSPDIYEKNLSELKQHLSKRPAVLKYLETSILPVKEHFIPAWASLVPHLRNLCTSRVESGHSFIKTFLTTSSGDLLSVWKSLSHAVDHQIAHVHESIGVDTIKTLTNVPRSFLLLSQKVSKHATLAANDQYKRLEDLNPTEPCSKTFVTGLGIPCAHKICDILETRGELEPDDFHSQWRLDYNPESTIEEEPEFDLQEEISKIHLLLSHESASQLPRIFKQFHQIISSTHVAVKVQQPDIKTNPKGRPNSQKKRASNSTKRDPSAHEHAEAQLKKDQNKRAANKRAAKSRKKVKWSVGAADEEDKASEYGDDQEEEDKEEEEEQEMEERKKTTIKFRLPRKTIAMKAEEKGNMDEKKGDDILEDSPYFLEIPIVFRKYICGIFNPEGDGNCGFRCIAKALGYDDDGWMQVREEMWKEAEAHRPHYSKLLGGEPTLEKILEGLGVSELTEKITSAKWLNKMDHGPMIANTYGRPVVFLSLETCGTFLPVRVGPKDSTAVLDPFYFVHVGGNHWVLAELQVVVDGVTPIPPVVGSSRATSQIIKAWKSHFKQQFALYNQEVKVKGKRA</sequence>
<evidence type="ECO:0000313" key="1">
    <source>
        <dbReference type="EMBL" id="KAI7943543.1"/>
    </source>
</evidence>
<name>A0ACC0E164_9BASI</name>
<organism evidence="1 2">
    <name type="scientific">Puccinia striiformis f. sp. tritici</name>
    <dbReference type="NCBI Taxonomy" id="168172"/>
    <lineage>
        <taxon>Eukaryota</taxon>
        <taxon>Fungi</taxon>
        <taxon>Dikarya</taxon>
        <taxon>Basidiomycota</taxon>
        <taxon>Pucciniomycotina</taxon>
        <taxon>Pucciniomycetes</taxon>
        <taxon>Pucciniales</taxon>
        <taxon>Pucciniaceae</taxon>
        <taxon>Puccinia</taxon>
    </lineage>
</organism>
<reference evidence="2" key="1">
    <citation type="journal article" date="2018" name="BMC Genomics">
        <title>Genomic insights into host adaptation between the wheat stripe rust pathogen (Puccinia striiformis f. sp. tritici) and the barley stripe rust pathogen (Puccinia striiformis f. sp. hordei).</title>
        <authorList>
            <person name="Xia C."/>
            <person name="Wang M."/>
            <person name="Yin C."/>
            <person name="Cornejo O.E."/>
            <person name="Hulbert S.H."/>
            <person name="Chen X."/>
        </authorList>
    </citation>
    <scope>NUCLEOTIDE SEQUENCE [LARGE SCALE GENOMIC DNA]</scope>
    <source>
        <strain evidence="2">93-210</strain>
    </source>
</reference>
<evidence type="ECO:0000313" key="2">
    <source>
        <dbReference type="Proteomes" id="UP001060170"/>
    </source>
</evidence>